<dbReference type="AlphaFoldDB" id="A0A6A6HGT2"/>
<organism evidence="2 3">
    <name type="scientific">Viridothelium virens</name>
    <name type="common">Speckled blister lichen</name>
    <name type="synonym">Trypethelium virens</name>
    <dbReference type="NCBI Taxonomy" id="1048519"/>
    <lineage>
        <taxon>Eukaryota</taxon>
        <taxon>Fungi</taxon>
        <taxon>Dikarya</taxon>
        <taxon>Ascomycota</taxon>
        <taxon>Pezizomycotina</taxon>
        <taxon>Dothideomycetes</taxon>
        <taxon>Dothideomycetes incertae sedis</taxon>
        <taxon>Trypetheliales</taxon>
        <taxon>Trypetheliaceae</taxon>
        <taxon>Viridothelium</taxon>
    </lineage>
</organism>
<protein>
    <recommendedName>
        <fullName evidence="4">Secreted protein</fullName>
    </recommendedName>
</protein>
<dbReference type="Proteomes" id="UP000800092">
    <property type="component" value="Unassembled WGS sequence"/>
</dbReference>
<evidence type="ECO:0000313" key="3">
    <source>
        <dbReference type="Proteomes" id="UP000800092"/>
    </source>
</evidence>
<evidence type="ECO:0008006" key="4">
    <source>
        <dbReference type="Google" id="ProtNLM"/>
    </source>
</evidence>
<dbReference type="EMBL" id="ML991780">
    <property type="protein sequence ID" value="KAF2237334.1"/>
    <property type="molecule type" value="Genomic_DNA"/>
</dbReference>
<sequence>MAQSLGVVDWVILWVLRTCLSACKIVVASIIPQDKLRGLTTVRRHLLDNRIPLVRMQQIHQVRSEPKIDLTDTTRDGNGSHQQRSCQCPSLFQTSMIALNCPRYEALTGPMMPRPARISSPFSCRVSGCL</sequence>
<name>A0A6A6HGT2_VIRVR</name>
<accession>A0A6A6HGT2</accession>
<proteinExistence type="predicted"/>
<feature type="chain" id="PRO_5025590367" description="Secreted protein" evidence="1">
    <location>
        <begin position="22"/>
        <end position="130"/>
    </location>
</feature>
<feature type="signal peptide" evidence="1">
    <location>
        <begin position="1"/>
        <end position="21"/>
    </location>
</feature>
<keyword evidence="1" id="KW-0732">Signal</keyword>
<gene>
    <name evidence="2" type="ORF">EV356DRAFT_13207</name>
</gene>
<keyword evidence="3" id="KW-1185">Reference proteome</keyword>
<evidence type="ECO:0000256" key="1">
    <source>
        <dbReference type="SAM" id="SignalP"/>
    </source>
</evidence>
<evidence type="ECO:0000313" key="2">
    <source>
        <dbReference type="EMBL" id="KAF2237334.1"/>
    </source>
</evidence>
<reference evidence="2" key="1">
    <citation type="journal article" date="2020" name="Stud. Mycol.">
        <title>101 Dothideomycetes genomes: a test case for predicting lifestyles and emergence of pathogens.</title>
        <authorList>
            <person name="Haridas S."/>
            <person name="Albert R."/>
            <person name="Binder M."/>
            <person name="Bloem J."/>
            <person name="Labutti K."/>
            <person name="Salamov A."/>
            <person name="Andreopoulos B."/>
            <person name="Baker S."/>
            <person name="Barry K."/>
            <person name="Bills G."/>
            <person name="Bluhm B."/>
            <person name="Cannon C."/>
            <person name="Castanera R."/>
            <person name="Culley D."/>
            <person name="Daum C."/>
            <person name="Ezra D."/>
            <person name="Gonzalez J."/>
            <person name="Henrissat B."/>
            <person name="Kuo A."/>
            <person name="Liang C."/>
            <person name="Lipzen A."/>
            <person name="Lutzoni F."/>
            <person name="Magnuson J."/>
            <person name="Mondo S."/>
            <person name="Nolan M."/>
            <person name="Ohm R."/>
            <person name="Pangilinan J."/>
            <person name="Park H.-J."/>
            <person name="Ramirez L."/>
            <person name="Alfaro M."/>
            <person name="Sun H."/>
            <person name="Tritt A."/>
            <person name="Yoshinaga Y."/>
            <person name="Zwiers L.-H."/>
            <person name="Turgeon B."/>
            <person name="Goodwin S."/>
            <person name="Spatafora J."/>
            <person name="Crous P."/>
            <person name="Grigoriev I."/>
        </authorList>
    </citation>
    <scope>NUCLEOTIDE SEQUENCE</scope>
    <source>
        <strain evidence="2">Tuck. ex Michener</strain>
    </source>
</reference>